<dbReference type="Gene3D" id="1.10.238.20">
    <property type="entry name" value="Pheromone/general odorant binding protein domain"/>
    <property type="match status" value="1"/>
</dbReference>
<dbReference type="Proteomes" id="UP001153954">
    <property type="component" value="Unassembled WGS sequence"/>
</dbReference>
<keyword evidence="3" id="KW-1185">Reference proteome</keyword>
<comment type="caution">
    <text evidence="2">The sequence shown here is derived from an EMBL/GenBank/DDBJ whole genome shotgun (WGS) entry which is preliminary data.</text>
</comment>
<dbReference type="SMART" id="SM00708">
    <property type="entry name" value="PhBP"/>
    <property type="match status" value="1"/>
</dbReference>
<proteinExistence type="predicted"/>
<organism evidence="2 3">
    <name type="scientific">Euphydryas editha</name>
    <name type="common">Edith's checkerspot</name>
    <dbReference type="NCBI Taxonomy" id="104508"/>
    <lineage>
        <taxon>Eukaryota</taxon>
        <taxon>Metazoa</taxon>
        <taxon>Ecdysozoa</taxon>
        <taxon>Arthropoda</taxon>
        <taxon>Hexapoda</taxon>
        <taxon>Insecta</taxon>
        <taxon>Pterygota</taxon>
        <taxon>Neoptera</taxon>
        <taxon>Endopterygota</taxon>
        <taxon>Lepidoptera</taxon>
        <taxon>Glossata</taxon>
        <taxon>Ditrysia</taxon>
        <taxon>Papilionoidea</taxon>
        <taxon>Nymphalidae</taxon>
        <taxon>Nymphalinae</taxon>
        <taxon>Euphydryas</taxon>
    </lineage>
</organism>
<dbReference type="SUPFAM" id="SSF47565">
    <property type="entry name" value="Insect pheromone/odorant-binding proteins"/>
    <property type="match status" value="1"/>
</dbReference>
<evidence type="ECO:0000256" key="1">
    <source>
        <dbReference type="SAM" id="Phobius"/>
    </source>
</evidence>
<reference evidence="2" key="1">
    <citation type="submission" date="2022-03" db="EMBL/GenBank/DDBJ databases">
        <authorList>
            <person name="Tunstrom K."/>
        </authorList>
    </citation>
    <scope>NUCLEOTIDE SEQUENCE</scope>
</reference>
<sequence length="210" mass="24611">MKQKSKQECNKKNKMLPKLSKFTKIIIFLIIFSIILIVRSFKPLTKEEQIKKINKMNEDVEPFRKNLTDCARQVKASMVDVENFLKRIPQSTMQGKCFVACILKRNSIIKNNKIVKENLLEANRAIYGEDSEVMTRLKKAIVECDHIVEGIFEICEYASVFNDCMHMKMEHILDKVTMERRMQALGQMTSDPDIWTDEDDELLKMVRDEL</sequence>
<dbReference type="CDD" id="cd23992">
    <property type="entry name" value="PBP_GOBP"/>
    <property type="match status" value="1"/>
</dbReference>
<dbReference type="InterPro" id="IPR036728">
    <property type="entry name" value="PBP_GOBP_sf"/>
</dbReference>
<dbReference type="Pfam" id="PF01395">
    <property type="entry name" value="PBP_GOBP"/>
    <property type="match status" value="1"/>
</dbReference>
<feature type="transmembrane region" description="Helical" evidence="1">
    <location>
        <begin position="21"/>
        <end position="41"/>
    </location>
</feature>
<evidence type="ECO:0000313" key="3">
    <source>
        <dbReference type="Proteomes" id="UP001153954"/>
    </source>
</evidence>
<keyword evidence="1" id="KW-0472">Membrane</keyword>
<dbReference type="GO" id="GO:0005549">
    <property type="term" value="F:odorant binding"/>
    <property type="evidence" value="ECO:0007669"/>
    <property type="project" value="InterPro"/>
</dbReference>
<keyword evidence="1" id="KW-0812">Transmembrane</keyword>
<gene>
    <name evidence="2" type="ORF">EEDITHA_LOCUS4461</name>
</gene>
<evidence type="ECO:0000313" key="2">
    <source>
        <dbReference type="EMBL" id="CAH2088288.1"/>
    </source>
</evidence>
<protein>
    <submittedName>
        <fullName evidence="2">Uncharacterized protein</fullName>
    </submittedName>
</protein>
<dbReference type="AlphaFoldDB" id="A0AAU9TMS9"/>
<keyword evidence="1" id="KW-1133">Transmembrane helix</keyword>
<dbReference type="EMBL" id="CAKOGL010000007">
    <property type="protein sequence ID" value="CAH2088288.1"/>
    <property type="molecule type" value="Genomic_DNA"/>
</dbReference>
<name>A0AAU9TMS9_EUPED</name>
<accession>A0AAU9TMS9</accession>
<dbReference type="InterPro" id="IPR006170">
    <property type="entry name" value="PBP/GOBP"/>
</dbReference>